<dbReference type="EMBL" id="BAAAHB010000031">
    <property type="protein sequence ID" value="GAA0467359.1"/>
    <property type="molecule type" value="Genomic_DNA"/>
</dbReference>
<dbReference type="InterPro" id="IPR018713">
    <property type="entry name" value="MPAB/Lcp_cat_dom"/>
</dbReference>
<feature type="domain" description="ER-bound oxygenase mpaB/mpaB'/Rubber oxygenase catalytic" evidence="1">
    <location>
        <begin position="58"/>
        <end position="241"/>
    </location>
</feature>
<dbReference type="Proteomes" id="UP001499895">
    <property type="component" value="Unassembled WGS sequence"/>
</dbReference>
<name>A0ABN1A4K5_9ACTN</name>
<organism evidence="2 3">
    <name type="scientific">Streptomyces stramineus</name>
    <dbReference type="NCBI Taxonomy" id="173861"/>
    <lineage>
        <taxon>Bacteria</taxon>
        <taxon>Bacillati</taxon>
        <taxon>Actinomycetota</taxon>
        <taxon>Actinomycetes</taxon>
        <taxon>Kitasatosporales</taxon>
        <taxon>Streptomycetaceae</taxon>
        <taxon>Streptomyces</taxon>
    </lineage>
</organism>
<dbReference type="InterPro" id="IPR046366">
    <property type="entry name" value="MPAB"/>
</dbReference>
<gene>
    <name evidence="2" type="ORF">GCM10009544_32010</name>
</gene>
<dbReference type="PANTHER" id="PTHR36124">
    <property type="match status" value="1"/>
</dbReference>
<keyword evidence="3" id="KW-1185">Reference proteome</keyword>
<dbReference type="RefSeq" id="WP_344090855.1">
    <property type="nucleotide sequence ID" value="NZ_BAAAHB010000031.1"/>
</dbReference>
<evidence type="ECO:0000313" key="2">
    <source>
        <dbReference type="EMBL" id="GAA0467359.1"/>
    </source>
</evidence>
<dbReference type="Pfam" id="PF09995">
    <property type="entry name" value="MPAB_Lcp_cat"/>
    <property type="match status" value="1"/>
</dbReference>
<comment type="caution">
    <text evidence="2">The sequence shown here is derived from an EMBL/GenBank/DDBJ whole genome shotgun (WGS) entry which is preliminary data.</text>
</comment>
<proteinExistence type="predicted"/>
<sequence>MDISPGFTARPARYARARYLSTLDGARDHLRIYRISTGLEFPWDYQRSLELALLRMFAVPEVAGLIDATGHFARDGQRRYDDTLALLAALAKYGYDSPEGRIALRTVNRAHSWYAIRNDHMLYTLSALVCEPVRWIGRYGWRPLLEQEKTAAFCFYREVGRRMNVKDIPEDFAGLERFNREYERTRFARSATGRKVADYVLGIASSWVAAPARPIARKGVVSLMDEPLRRAFAYLEPTLARPCVEGALRLRAKCLRLWPPRRNSYYDAPPRLRSYPGTHHQYTVADFGVTSPSAVDPRWLRNP</sequence>
<evidence type="ECO:0000259" key="1">
    <source>
        <dbReference type="Pfam" id="PF09995"/>
    </source>
</evidence>
<evidence type="ECO:0000313" key="3">
    <source>
        <dbReference type="Proteomes" id="UP001499895"/>
    </source>
</evidence>
<dbReference type="PANTHER" id="PTHR36124:SF1">
    <property type="entry name" value="ER-BOUND OXYGENASE MPAB_MPAB'_RUBBER OXYGENASE CATALYTIC DOMAIN-CONTAINING PROTEIN"/>
    <property type="match status" value="1"/>
</dbReference>
<reference evidence="2 3" key="1">
    <citation type="journal article" date="2019" name="Int. J. Syst. Evol. Microbiol.">
        <title>The Global Catalogue of Microorganisms (GCM) 10K type strain sequencing project: providing services to taxonomists for standard genome sequencing and annotation.</title>
        <authorList>
            <consortium name="The Broad Institute Genomics Platform"/>
            <consortium name="The Broad Institute Genome Sequencing Center for Infectious Disease"/>
            <person name="Wu L."/>
            <person name="Ma J."/>
        </authorList>
    </citation>
    <scope>NUCLEOTIDE SEQUENCE [LARGE SCALE GENOMIC DNA]</scope>
    <source>
        <strain evidence="2 3">JCM 10649</strain>
    </source>
</reference>
<accession>A0ABN1A4K5</accession>
<protein>
    <submittedName>
        <fullName evidence="2">Oxygenase MpaB family protein</fullName>
    </submittedName>
</protein>